<feature type="domain" description="Retrovirus-related Pol polyprotein from transposon TNT 1-94-like beta-barrel" evidence="2">
    <location>
        <begin position="1"/>
        <end position="71"/>
    </location>
</feature>
<dbReference type="AlphaFoldDB" id="A0A6A3K3S4"/>
<reference evidence="3 4" key="1">
    <citation type="submission" date="2018-09" db="EMBL/GenBank/DDBJ databases">
        <title>Genomic investigation of the strawberry pathogen Phytophthora fragariae indicates pathogenicity is determined by transcriptional variation in three key races.</title>
        <authorList>
            <person name="Adams T.M."/>
            <person name="Armitage A.D."/>
            <person name="Sobczyk M.K."/>
            <person name="Bates H.J."/>
            <person name="Dunwell J.M."/>
            <person name="Nellist C.F."/>
            <person name="Harrison R.J."/>
        </authorList>
    </citation>
    <scope>NUCLEOTIDE SEQUENCE [LARGE SCALE GENOMIC DNA]</scope>
    <source>
        <strain evidence="3 4">SCRP249</strain>
    </source>
</reference>
<accession>A0A6A3K3S4</accession>
<protein>
    <submittedName>
        <fullName evidence="3">Uncharacterized protein</fullName>
    </submittedName>
</protein>
<comment type="caution">
    <text evidence="3">The sequence shown here is derived from an EMBL/GenBank/DDBJ whole genome shotgun (WGS) entry which is preliminary data.</text>
</comment>
<evidence type="ECO:0000259" key="1">
    <source>
        <dbReference type="Pfam" id="PF13976"/>
    </source>
</evidence>
<dbReference type="Pfam" id="PF22936">
    <property type="entry name" value="Pol_BBD"/>
    <property type="match status" value="1"/>
</dbReference>
<sequence>MTGHIELLPDLRNMSHPIVVTTASGMTLNAQKRGKARLPLVYGGACTLENVLYVPGLQRNLVSLSKVGAAGLTANFGQDRCVITSGDSQLVAARSDNGLYIVTSPASSTWVEANTALRERDLGLWHARLCHLNARDLKKALRSSGVGPVSSELAPCDACTAGKVANVSFPAKKARSLKSGQVLIAIDYVGPMETASQDGYTGMMTIMIEPFH</sequence>
<dbReference type="InterPro" id="IPR025724">
    <property type="entry name" value="GAG-pre-integrase_dom"/>
</dbReference>
<evidence type="ECO:0000313" key="4">
    <source>
        <dbReference type="Proteomes" id="UP000429607"/>
    </source>
</evidence>
<proteinExistence type="predicted"/>
<dbReference type="Proteomes" id="UP000429607">
    <property type="component" value="Unassembled WGS sequence"/>
</dbReference>
<evidence type="ECO:0000259" key="2">
    <source>
        <dbReference type="Pfam" id="PF22936"/>
    </source>
</evidence>
<feature type="domain" description="GAG-pre-integrase" evidence="1">
    <location>
        <begin position="98"/>
        <end position="163"/>
    </location>
</feature>
<dbReference type="Pfam" id="PF13976">
    <property type="entry name" value="gag_pre-integrs"/>
    <property type="match status" value="1"/>
</dbReference>
<name>A0A6A3K3S4_9STRA</name>
<gene>
    <name evidence="3" type="ORF">PR001_g18421</name>
</gene>
<evidence type="ECO:0000313" key="3">
    <source>
        <dbReference type="EMBL" id="KAE9001819.1"/>
    </source>
</evidence>
<dbReference type="InterPro" id="IPR054722">
    <property type="entry name" value="PolX-like_BBD"/>
</dbReference>
<dbReference type="EMBL" id="QXFV01001620">
    <property type="protein sequence ID" value="KAE9001819.1"/>
    <property type="molecule type" value="Genomic_DNA"/>
</dbReference>
<organism evidence="3 4">
    <name type="scientific">Phytophthora rubi</name>
    <dbReference type="NCBI Taxonomy" id="129364"/>
    <lineage>
        <taxon>Eukaryota</taxon>
        <taxon>Sar</taxon>
        <taxon>Stramenopiles</taxon>
        <taxon>Oomycota</taxon>
        <taxon>Peronosporomycetes</taxon>
        <taxon>Peronosporales</taxon>
        <taxon>Peronosporaceae</taxon>
        <taxon>Phytophthora</taxon>
    </lineage>
</organism>